<dbReference type="InterPro" id="IPR002053">
    <property type="entry name" value="Glyco_hydro_25"/>
</dbReference>
<keyword evidence="8 12" id="KW-0378">Hydrolase</keyword>
<protein>
    <recommendedName>
        <fullName evidence="4 12">Lysozyme</fullName>
        <ecNumber evidence="4 12">3.2.1.17</ecNumber>
    </recommendedName>
</protein>
<feature type="signal peptide" evidence="13">
    <location>
        <begin position="1"/>
        <end position="40"/>
    </location>
</feature>
<keyword evidence="10 12" id="KW-0326">Glycosidase</keyword>
<dbReference type="EC" id="3.2.1.17" evidence="4 12"/>
<gene>
    <name evidence="14" type="ORF">H1D24_01305</name>
</gene>
<dbReference type="RefSeq" id="WP_181655442.1">
    <property type="nucleotide sequence ID" value="NZ_JACEHE010000001.1"/>
</dbReference>
<dbReference type="Proteomes" id="UP000545761">
    <property type="component" value="Unassembled WGS sequence"/>
</dbReference>
<evidence type="ECO:0000256" key="7">
    <source>
        <dbReference type="ARBA" id="ARBA00022638"/>
    </source>
</evidence>
<evidence type="ECO:0000256" key="6">
    <source>
        <dbReference type="ARBA" id="ARBA00022529"/>
    </source>
</evidence>
<dbReference type="InterPro" id="IPR006311">
    <property type="entry name" value="TAT_signal"/>
</dbReference>
<comment type="subcellular location">
    <subcellularLocation>
        <location evidence="2">Secreted</location>
    </subcellularLocation>
</comment>
<evidence type="ECO:0000256" key="9">
    <source>
        <dbReference type="ARBA" id="ARBA00023157"/>
    </source>
</evidence>
<dbReference type="Pfam" id="PF01183">
    <property type="entry name" value="Glyco_hydro_25"/>
    <property type="match status" value="1"/>
</dbReference>
<dbReference type="FunFam" id="3.20.20.80:FF:000060">
    <property type="entry name" value="Lysozyme M1"/>
    <property type="match status" value="1"/>
</dbReference>
<proteinExistence type="inferred from homology"/>
<evidence type="ECO:0000256" key="3">
    <source>
        <dbReference type="ARBA" id="ARBA00010646"/>
    </source>
</evidence>
<evidence type="ECO:0000256" key="5">
    <source>
        <dbReference type="ARBA" id="ARBA00022525"/>
    </source>
</evidence>
<dbReference type="GO" id="GO:0042742">
    <property type="term" value="P:defense response to bacterium"/>
    <property type="evidence" value="ECO:0007669"/>
    <property type="project" value="UniProtKB-KW"/>
</dbReference>
<dbReference type="GO" id="GO:0016052">
    <property type="term" value="P:carbohydrate catabolic process"/>
    <property type="evidence" value="ECO:0007669"/>
    <property type="project" value="TreeGrafter"/>
</dbReference>
<comment type="catalytic activity">
    <reaction evidence="1 12">
        <text>Hydrolysis of (1-&gt;4)-beta-linkages between N-acetylmuramic acid and N-acetyl-D-glucosamine residues in a peptidoglycan and between N-acetyl-D-glucosamine residues in chitodextrins.</text>
        <dbReference type="EC" id="3.2.1.17"/>
    </reaction>
</comment>
<reference evidence="14 15" key="1">
    <citation type="submission" date="2020-07" db="EMBL/GenBank/DDBJ databases">
        <title>Streptomyces isolated from Indian soil.</title>
        <authorList>
            <person name="Mandal S."/>
            <person name="Maiti P.K."/>
        </authorList>
    </citation>
    <scope>NUCLEOTIDE SEQUENCE [LARGE SCALE GENOMIC DNA]</scope>
    <source>
        <strain evidence="14 15">PSKA28</strain>
    </source>
</reference>
<dbReference type="CDD" id="cd06412">
    <property type="entry name" value="GH25_CH-type"/>
    <property type="match status" value="1"/>
</dbReference>
<comment type="caution">
    <text evidence="14">The sequence shown here is derived from an EMBL/GenBank/DDBJ whole genome shotgun (WGS) entry which is preliminary data.</text>
</comment>
<sequence length="286" mass="30775">MPVHRSTHRPHPSRRPGLSAAGILLAALSLLLTLPFAAQAAGTGGTAAADVPARGSAYMGMGVVEHDGQGGLPPDTRAVQTEGVDVSSHQGNVAWSTLWSSGVKWAYVKATEGTYYKNTYFTQQYNGSYNVGMIRGSYHFATPDTTSGATQANYFVDNGGGWSRDGKTLPGALDIEWNPYGADCYGKTQSGMVSWIKSFLDQYKARTGRDAVIYTSTSWWTLCTGNYSGFASTNPLWIARYNTTVGTLPAGWSYYTMWQYTSTGPTVGDHNKFNGALDRVQALANG</sequence>
<accession>A0A7W0DGY2</accession>
<evidence type="ECO:0000313" key="15">
    <source>
        <dbReference type="Proteomes" id="UP000545761"/>
    </source>
</evidence>
<dbReference type="InterPro" id="IPR008270">
    <property type="entry name" value="Glyco_hydro_25_AS"/>
</dbReference>
<dbReference type="GO" id="GO:0009253">
    <property type="term" value="P:peptidoglycan catabolic process"/>
    <property type="evidence" value="ECO:0007669"/>
    <property type="project" value="InterPro"/>
</dbReference>
<comment type="function">
    <text evidence="11">This enzyme has both lysozyme (acetylmuramidase) and diacetylmuramidase activities.</text>
</comment>
<keyword evidence="7" id="KW-0081">Bacteriolytic enzyme</keyword>
<evidence type="ECO:0000256" key="11">
    <source>
        <dbReference type="ARBA" id="ARBA00055588"/>
    </source>
</evidence>
<keyword evidence="9" id="KW-1015">Disulfide bond</keyword>
<dbReference type="EMBL" id="JACEHE010000001">
    <property type="protein sequence ID" value="MBA2944488.1"/>
    <property type="molecule type" value="Genomic_DNA"/>
</dbReference>
<dbReference type="GO" id="GO:0003796">
    <property type="term" value="F:lysozyme activity"/>
    <property type="evidence" value="ECO:0007669"/>
    <property type="project" value="UniProtKB-EC"/>
</dbReference>
<keyword evidence="13" id="KW-0732">Signal</keyword>
<evidence type="ECO:0000313" key="14">
    <source>
        <dbReference type="EMBL" id="MBA2944488.1"/>
    </source>
</evidence>
<dbReference type="SMART" id="SM00641">
    <property type="entry name" value="Glyco_25"/>
    <property type="match status" value="1"/>
</dbReference>
<dbReference type="GO" id="GO:0005576">
    <property type="term" value="C:extracellular region"/>
    <property type="evidence" value="ECO:0007669"/>
    <property type="project" value="UniProtKB-SubCell"/>
</dbReference>
<organism evidence="14 15">
    <name type="scientific">Streptomyces himalayensis subsp. himalayensis</name>
    <dbReference type="NCBI Taxonomy" id="2756131"/>
    <lineage>
        <taxon>Bacteria</taxon>
        <taxon>Bacillati</taxon>
        <taxon>Actinomycetota</taxon>
        <taxon>Actinomycetes</taxon>
        <taxon>Kitasatosporales</taxon>
        <taxon>Streptomycetaceae</taxon>
        <taxon>Streptomyces</taxon>
        <taxon>Streptomyces himalayensis</taxon>
    </lineage>
</organism>
<dbReference type="InterPro" id="IPR017853">
    <property type="entry name" value="GH"/>
</dbReference>
<dbReference type="PANTHER" id="PTHR34135:SF2">
    <property type="entry name" value="LYSOZYME"/>
    <property type="match status" value="1"/>
</dbReference>
<dbReference type="GO" id="GO:0031640">
    <property type="term" value="P:killing of cells of another organism"/>
    <property type="evidence" value="ECO:0007669"/>
    <property type="project" value="UniProtKB-KW"/>
</dbReference>
<evidence type="ECO:0000256" key="10">
    <source>
        <dbReference type="ARBA" id="ARBA00023295"/>
    </source>
</evidence>
<evidence type="ECO:0000256" key="2">
    <source>
        <dbReference type="ARBA" id="ARBA00004613"/>
    </source>
</evidence>
<feature type="chain" id="PRO_5031339181" description="Lysozyme" evidence="13">
    <location>
        <begin position="41"/>
        <end position="286"/>
    </location>
</feature>
<name>A0A7W0DGY2_9ACTN</name>
<dbReference type="Gene3D" id="3.20.20.80">
    <property type="entry name" value="Glycosidases"/>
    <property type="match status" value="1"/>
</dbReference>
<evidence type="ECO:0000256" key="1">
    <source>
        <dbReference type="ARBA" id="ARBA00000632"/>
    </source>
</evidence>
<dbReference type="InterPro" id="IPR018077">
    <property type="entry name" value="Glyco_hydro_fam25_subgr"/>
</dbReference>
<keyword evidence="6" id="KW-0929">Antimicrobial</keyword>
<dbReference type="PANTHER" id="PTHR34135">
    <property type="entry name" value="LYSOZYME"/>
    <property type="match status" value="1"/>
</dbReference>
<evidence type="ECO:0000256" key="13">
    <source>
        <dbReference type="SAM" id="SignalP"/>
    </source>
</evidence>
<evidence type="ECO:0000256" key="12">
    <source>
        <dbReference type="RuleBase" id="RU361176"/>
    </source>
</evidence>
<dbReference type="GO" id="GO:0016998">
    <property type="term" value="P:cell wall macromolecule catabolic process"/>
    <property type="evidence" value="ECO:0007669"/>
    <property type="project" value="InterPro"/>
</dbReference>
<comment type="similarity">
    <text evidence="3 12">Belongs to the glycosyl hydrolase 25 family.</text>
</comment>
<dbReference type="SUPFAM" id="SSF51445">
    <property type="entry name" value="(Trans)glycosidases"/>
    <property type="match status" value="1"/>
</dbReference>
<dbReference type="PROSITE" id="PS51318">
    <property type="entry name" value="TAT"/>
    <property type="match status" value="1"/>
</dbReference>
<dbReference type="AlphaFoldDB" id="A0A7W0DGY2"/>
<evidence type="ECO:0000256" key="8">
    <source>
        <dbReference type="ARBA" id="ARBA00022801"/>
    </source>
</evidence>
<dbReference type="PROSITE" id="PS51904">
    <property type="entry name" value="GLYCOSYL_HYDROL_F25_2"/>
    <property type="match status" value="1"/>
</dbReference>
<keyword evidence="5" id="KW-0964">Secreted</keyword>
<evidence type="ECO:0000256" key="4">
    <source>
        <dbReference type="ARBA" id="ARBA00012732"/>
    </source>
</evidence>
<dbReference type="PROSITE" id="PS00953">
    <property type="entry name" value="GLYCOSYL_HYDROL_F25_1"/>
    <property type="match status" value="1"/>
</dbReference>